<comment type="similarity">
    <text evidence="3">Belongs to the HNH nuclease family.</text>
</comment>
<keyword evidence="1" id="KW-0540">Nuclease</keyword>
<protein>
    <recommendedName>
        <fullName evidence="4">Putative HNH nuclease YajD</fullName>
    </recommendedName>
</protein>
<accession>A0AAW7AIS8</accession>
<keyword evidence="2" id="KW-0378">Hydrolase</keyword>
<evidence type="ECO:0000256" key="1">
    <source>
        <dbReference type="ARBA" id="ARBA00022722"/>
    </source>
</evidence>
<evidence type="ECO:0000256" key="3">
    <source>
        <dbReference type="ARBA" id="ARBA00038412"/>
    </source>
</evidence>
<evidence type="ECO:0000259" key="5">
    <source>
        <dbReference type="SMART" id="SM00507"/>
    </source>
</evidence>
<evidence type="ECO:0000313" key="7">
    <source>
        <dbReference type="Proteomes" id="UP001174037"/>
    </source>
</evidence>
<dbReference type="EMBL" id="JARGCK010000020">
    <property type="protein sequence ID" value="MDK9867046.1"/>
    <property type="molecule type" value="Genomic_DNA"/>
</dbReference>
<dbReference type="SMART" id="SM00507">
    <property type="entry name" value="HNHc"/>
    <property type="match status" value="1"/>
</dbReference>
<dbReference type="GO" id="GO:0016787">
    <property type="term" value="F:hydrolase activity"/>
    <property type="evidence" value="ECO:0007669"/>
    <property type="project" value="UniProtKB-KW"/>
</dbReference>
<keyword evidence="6" id="KW-0255">Endonuclease</keyword>
<proteinExistence type="inferred from homology"/>
<reference evidence="6" key="1">
    <citation type="journal article" date="2023" name="Int. J. Mol. Sci.">
        <title>Antibiotic Resistance/Susceptibility Profiles of Staphylococcus equorum Strains from Cheese, and Genome Analysis for Antibiotic Resistance Genes.</title>
        <authorList>
            <person name="Vazquez L."/>
            <person name="Srednik M.E."/>
            <person name="Rodriguez J."/>
            <person name="Florez A.B."/>
            <person name="Mayo B."/>
        </authorList>
    </citation>
    <scope>NUCLEOTIDE SEQUENCE</scope>
    <source>
        <strain evidence="6">5A3I</strain>
    </source>
</reference>
<evidence type="ECO:0000256" key="2">
    <source>
        <dbReference type="ARBA" id="ARBA00022801"/>
    </source>
</evidence>
<dbReference type="InterPro" id="IPR003615">
    <property type="entry name" value="HNH_nuc"/>
</dbReference>
<organism evidence="6 7">
    <name type="scientific">Staphylococcus equorum</name>
    <dbReference type="NCBI Taxonomy" id="246432"/>
    <lineage>
        <taxon>Bacteria</taxon>
        <taxon>Bacillati</taxon>
        <taxon>Bacillota</taxon>
        <taxon>Bacilli</taxon>
        <taxon>Bacillales</taxon>
        <taxon>Staphylococcaceae</taxon>
        <taxon>Staphylococcus</taxon>
    </lineage>
</organism>
<reference evidence="6" key="2">
    <citation type="submission" date="2023-03" db="EMBL/GenBank/DDBJ databases">
        <authorList>
            <person name="Vazquez L."/>
            <person name="Rodriguez J."/>
            <person name="Mayo B."/>
            <person name="Florez A.B."/>
        </authorList>
    </citation>
    <scope>NUCLEOTIDE SEQUENCE</scope>
    <source>
        <strain evidence="6">5A3I</strain>
    </source>
</reference>
<dbReference type="Proteomes" id="UP001174037">
    <property type="component" value="Unassembled WGS sequence"/>
</dbReference>
<dbReference type="PANTHER" id="PTHR41286">
    <property type="entry name" value="HNH NUCLEASE YAJD-RELATED"/>
    <property type="match status" value="1"/>
</dbReference>
<dbReference type="GO" id="GO:0008270">
    <property type="term" value="F:zinc ion binding"/>
    <property type="evidence" value="ECO:0007669"/>
    <property type="project" value="InterPro"/>
</dbReference>
<dbReference type="RefSeq" id="WP_285324492.1">
    <property type="nucleotide sequence ID" value="NZ_JARGCK010000020.1"/>
</dbReference>
<dbReference type="GO" id="GO:0005829">
    <property type="term" value="C:cytosol"/>
    <property type="evidence" value="ECO:0007669"/>
    <property type="project" value="TreeGrafter"/>
</dbReference>
<dbReference type="Gene3D" id="1.10.30.50">
    <property type="match status" value="1"/>
</dbReference>
<evidence type="ECO:0000313" key="6">
    <source>
        <dbReference type="EMBL" id="MDK9867046.1"/>
    </source>
</evidence>
<dbReference type="PANTHER" id="PTHR41286:SF1">
    <property type="entry name" value="HNH NUCLEASE YAJD-RELATED"/>
    <property type="match status" value="1"/>
</dbReference>
<dbReference type="AlphaFoldDB" id="A0AAW7AIS8"/>
<sequence>MYNKGLIDSDEDTAKSKRLYKSKDWMKLRHMALERDNYLCQICLRKNRFTKANLVHHMIYVKSDFEKALDLDNLMCVCSKCHNQIHSRDEKEVFTNEKIKIKVRTIKL</sequence>
<dbReference type="GO" id="GO:0004519">
    <property type="term" value="F:endonuclease activity"/>
    <property type="evidence" value="ECO:0007669"/>
    <property type="project" value="UniProtKB-KW"/>
</dbReference>
<name>A0AAW7AIS8_9STAP</name>
<dbReference type="CDD" id="cd00085">
    <property type="entry name" value="HNHc"/>
    <property type="match status" value="1"/>
</dbReference>
<dbReference type="GO" id="GO:0003676">
    <property type="term" value="F:nucleic acid binding"/>
    <property type="evidence" value="ECO:0007669"/>
    <property type="project" value="InterPro"/>
</dbReference>
<gene>
    <name evidence="6" type="ORF">P1A27_14035</name>
</gene>
<dbReference type="InterPro" id="IPR002711">
    <property type="entry name" value="HNH"/>
</dbReference>
<evidence type="ECO:0000256" key="4">
    <source>
        <dbReference type="ARBA" id="ARBA00040194"/>
    </source>
</evidence>
<dbReference type="Pfam" id="PF01844">
    <property type="entry name" value="HNH"/>
    <property type="match status" value="1"/>
</dbReference>
<feature type="domain" description="HNH nuclease" evidence="5">
    <location>
        <begin position="27"/>
        <end position="83"/>
    </location>
</feature>
<comment type="caution">
    <text evidence="6">The sequence shown here is derived from an EMBL/GenBank/DDBJ whole genome shotgun (WGS) entry which is preliminary data.</text>
</comment>